<evidence type="ECO:0000256" key="4">
    <source>
        <dbReference type="ARBA" id="ARBA00023136"/>
    </source>
</evidence>
<gene>
    <name evidence="8" type="ORF">N7496_002015</name>
</gene>
<keyword evidence="4 6" id="KW-0472">Membrane</keyword>
<dbReference type="OrthoDB" id="199599at2759"/>
<evidence type="ECO:0000256" key="6">
    <source>
        <dbReference type="SAM" id="Phobius"/>
    </source>
</evidence>
<dbReference type="AlphaFoldDB" id="A0A9W9VX16"/>
<dbReference type="GO" id="GO:0012505">
    <property type="term" value="C:endomembrane system"/>
    <property type="evidence" value="ECO:0007669"/>
    <property type="project" value="UniProtKB-SubCell"/>
</dbReference>
<dbReference type="InterPro" id="IPR052053">
    <property type="entry name" value="IM_YidH-like"/>
</dbReference>
<dbReference type="Pfam" id="PF02656">
    <property type="entry name" value="DUF202"/>
    <property type="match status" value="1"/>
</dbReference>
<dbReference type="PANTHER" id="PTHR34187:SF1">
    <property type="entry name" value="DUF202 DOMAIN-CONTAINING PROTEIN"/>
    <property type="match status" value="1"/>
</dbReference>
<feature type="region of interest" description="Disordered" evidence="5">
    <location>
        <begin position="1"/>
        <end position="77"/>
    </location>
</feature>
<dbReference type="PANTHER" id="PTHR34187">
    <property type="entry name" value="FGR18P"/>
    <property type="match status" value="1"/>
</dbReference>
<dbReference type="InterPro" id="IPR003807">
    <property type="entry name" value="DUF202"/>
</dbReference>
<keyword evidence="2 6" id="KW-0812">Transmembrane</keyword>
<evidence type="ECO:0000256" key="1">
    <source>
        <dbReference type="ARBA" id="ARBA00004127"/>
    </source>
</evidence>
<feature type="domain" description="DUF202" evidence="7">
    <location>
        <begin position="102"/>
        <end position="177"/>
    </location>
</feature>
<dbReference type="GeneID" id="81434123"/>
<feature type="transmembrane region" description="Helical" evidence="6">
    <location>
        <begin position="153"/>
        <end position="173"/>
    </location>
</feature>
<sequence length="228" mass="25646">MAQSSELPVDPEPPANALVRNHQSPPPTEVLELQEIQTREDDEQLNYSSASASSGEEYRVTTRTASRSSVRRPRPERKGAWKKVCSFWTHNVTMTVPQKSNRDHLALERTFLAYIRTSVVIAMQGVLIAQLFRLQRPTTPQDRLRFYEVGIPLSVACHCVAIIVALIGAYRFWRQQSAISLGKVHAGGWELNWVGILLGLLILVTLILSVAILIEIDLHPSTLIQRVF</sequence>
<comment type="caution">
    <text evidence="8">The sequence shown here is derived from an EMBL/GenBank/DDBJ whole genome shotgun (WGS) entry which is preliminary data.</text>
</comment>
<keyword evidence="3 6" id="KW-1133">Transmembrane helix</keyword>
<accession>A0A9W9VX16</accession>
<name>A0A9W9VX16_9EURO</name>
<evidence type="ECO:0000256" key="3">
    <source>
        <dbReference type="ARBA" id="ARBA00022989"/>
    </source>
</evidence>
<evidence type="ECO:0000313" key="8">
    <source>
        <dbReference type="EMBL" id="KAJ5390947.1"/>
    </source>
</evidence>
<evidence type="ECO:0000259" key="7">
    <source>
        <dbReference type="Pfam" id="PF02656"/>
    </source>
</evidence>
<reference evidence="8" key="2">
    <citation type="journal article" date="2023" name="IMA Fungus">
        <title>Comparative genomic study of the Penicillium genus elucidates a diverse pangenome and 15 lateral gene transfer events.</title>
        <authorList>
            <person name="Petersen C."/>
            <person name="Sorensen T."/>
            <person name="Nielsen M.R."/>
            <person name="Sondergaard T.E."/>
            <person name="Sorensen J.L."/>
            <person name="Fitzpatrick D.A."/>
            <person name="Frisvad J.C."/>
            <person name="Nielsen K.L."/>
        </authorList>
    </citation>
    <scope>NUCLEOTIDE SEQUENCE</scope>
    <source>
        <strain evidence="8">IBT 29864</strain>
    </source>
</reference>
<protein>
    <recommendedName>
        <fullName evidence="7">DUF202 domain-containing protein</fullName>
    </recommendedName>
</protein>
<dbReference type="EMBL" id="JAPZBS010000001">
    <property type="protein sequence ID" value="KAJ5390947.1"/>
    <property type="molecule type" value="Genomic_DNA"/>
</dbReference>
<dbReference type="RefSeq" id="XP_056561675.1">
    <property type="nucleotide sequence ID" value="XM_056694946.1"/>
</dbReference>
<keyword evidence="9" id="KW-1185">Reference proteome</keyword>
<dbReference type="Proteomes" id="UP001147782">
    <property type="component" value="Unassembled WGS sequence"/>
</dbReference>
<organism evidence="8 9">
    <name type="scientific">Penicillium cataractarum</name>
    <dbReference type="NCBI Taxonomy" id="2100454"/>
    <lineage>
        <taxon>Eukaryota</taxon>
        <taxon>Fungi</taxon>
        <taxon>Dikarya</taxon>
        <taxon>Ascomycota</taxon>
        <taxon>Pezizomycotina</taxon>
        <taxon>Eurotiomycetes</taxon>
        <taxon>Eurotiomycetidae</taxon>
        <taxon>Eurotiales</taxon>
        <taxon>Aspergillaceae</taxon>
        <taxon>Penicillium</taxon>
    </lineage>
</organism>
<evidence type="ECO:0000313" key="9">
    <source>
        <dbReference type="Proteomes" id="UP001147782"/>
    </source>
</evidence>
<feature type="transmembrane region" description="Helical" evidence="6">
    <location>
        <begin position="111"/>
        <end position="132"/>
    </location>
</feature>
<evidence type="ECO:0000256" key="2">
    <source>
        <dbReference type="ARBA" id="ARBA00022692"/>
    </source>
</evidence>
<reference evidence="8" key="1">
    <citation type="submission" date="2022-11" db="EMBL/GenBank/DDBJ databases">
        <authorList>
            <person name="Petersen C."/>
        </authorList>
    </citation>
    <scope>NUCLEOTIDE SEQUENCE</scope>
    <source>
        <strain evidence="8">IBT 29864</strain>
    </source>
</reference>
<evidence type="ECO:0000256" key="5">
    <source>
        <dbReference type="SAM" id="MobiDB-lite"/>
    </source>
</evidence>
<comment type="subcellular location">
    <subcellularLocation>
        <location evidence="1">Endomembrane system</location>
        <topology evidence="1">Multi-pass membrane protein</topology>
    </subcellularLocation>
</comment>
<feature type="transmembrane region" description="Helical" evidence="6">
    <location>
        <begin position="193"/>
        <end position="216"/>
    </location>
</feature>
<proteinExistence type="predicted"/>